<dbReference type="InterPro" id="IPR029058">
    <property type="entry name" value="AB_hydrolase_fold"/>
</dbReference>
<dbReference type="GO" id="GO:0005764">
    <property type="term" value="C:lysosome"/>
    <property type="evidence" value="ECO:0007669"/>
    <property type="project" value="TreeGrafter"/>
</dbReference>
<accession>A0A6C0HP34</accession>
<dbReference type="EMBL" id="MN740000">
    <property type="protein sequence ID" value="QHT82441.1"/>
    <property type="molecule type" value="Genomic_DNA"/>
</dbReference>
<organism evidence="2">
    <name type="scientific">viral metagenome</name>
    <dbReference type="NCBI Taxonomy" id="1070528"/>
    <lineage>
        <taxon>unclassified sequences</taxon>
        <taxon>metagenomes</taxon>
        <taxon>organismal metagenomes</taxon>
    </lineage>
</organism>
<keyword evidence="1" id="KW-0378">Hydrolase</keyword>
<dbReference type="Gene3D" id="3.40.50.1820">
    <property type="entry name" value="alpha/beta hydrolase"/>
    <property type="match status" value="1"/>
</dbReference>
<evidence type="ECO:0008006" key="3">
    <source>
        <dbReference type="Google" id="ProtNLM"/>
    </source>
</evidence>
<reference evidence="2" key="1">
    <citation type="journal article" date="2020" name="Nature">
        <title>Giant virus diversity and host interactions through global metagenomics.</title>
        <authorList>
            <person name="Schulz F."/>
            <person name="Roux S."/>
            <person name="Paez-Espino D."/>
            <person name="Jungbluth S."/>
            <person name="Walsh D.A."/>
            <person name="Denef V.J."/>
            <person name="McMahon K.D."/>
            <person name="Konstantinidis K.T."/>
            <person name="Eloe-Fadrosh E.A."/>
            <person name="Kyrpides N.C."/>
            <person name="Woyke T."/>
        </authorList>
    </citation>
    <scope>NUCLEOTIDE SEQUENCE</scope>
    <source>
        <strain evidence="2">GVMAG-M-3300023184-161</strain>
    </source>
</reference>
<dbReference type="GO" id="GO:0016790">
    <property type="term" value="F:thiolester hydrolase activity"/>
    <property type="evidence" value="ECO:0007669"/>
    <property type="project" value="TreeGrafter"/>
</dbReference>
<sequence length="296" mass="33576">MSMILSFLFAFLFATTSSTCQNISSSTYTRISPPNDTSSVPVVVLHGILSSAAQTKNLSDWISTTFDRVVFNIEVGSGAMTSMFTPMTFQTKVLCETIYEIDELSDGFDFIGISQGGLLARAYVETCNKYPVRNLITLVSPHGGITQNETLPRIIHDMYAHDKQSYLSFSGYWRNSSDLDEYFKKCRFLPWLNNEVLTNMSKDYAFNMKMLVNFVLVWSDNDDVVYPKESAKFSFLDKDNNLVGIKDTDLYKNDDLGLRFLDETGSFHIHNVSCAHDKVKHSSCNNELYDILVNYL</sequence>
<evidence type="ECO:0000313" key="2">
    <source>
        <dbReference type="EMBL" id="QHT82441.1"/>
    </source>
</evidence>
<proteinExistence type="predicted"/>
<dbReference type="PANTHER" id="PTHR11247">
    <property type="entry name" value="PALMITOYL-PROTEIN THIOESTERASE/DOLICHYLDIPHOSPHATASE 1"/>
    <property type="match status" value="1"/>
</dbReference>
<protein>
    <recommendedName>
        <fullName evidence="3">Palmitoyl-protein thioesterase 1</fullName>
    </recommendedName>
</protein>
<dbReference type="PANTHER" id="PTHR11247:SF8">
    <property type="entry name" value="PALMITOYL-PROTEIN THIOESTERASE 1"/>
    <property type="match status" value="1"/>
</dbReference>
<dbReference type="Pfam" id="PF02089">
    <property type="entry name" value="Palm_thioest"/>
    <property type="match status" value="1"/>
</dbReference>
<evidence type="ECO:0000256" key="1">
    <source>
        <dbReference type="ARBA" id="ARBA00022801"/>
    </source>
</evidence>
<dbReference type="SUPFAM" id="SSF53474">
    <property type="entry name" value="alpha/beta-Hydrolases"/>
    <property type="match status" value="1"/>
</dbReference>
<dbReference type="AlphaFoldDB" id="A0A6C0HP34"/>
<name>A0A6C0HP34_9ZZZZ</name>